<accession>M5U6A4</accession>
<dbReference type="AlphaFoldDB" id="M5U6A4"/>
<reference evidence="1 2" key="1">
    <citation type="journal article" date="2013" name="Mar. Genomics">
        <title>Expression of sulfatases in Rhodopirellula baltica and the diversity of sulfatases in the genus Rhodopirellula.</title>
        <authorList>
            <person name="Wegner C.E."/>
            <person name="Richter-Heitmann T."/>
            <person name="Klindworth A."/>
            <person name="Klockow C."/>
            <person name="Richter M."/>
            <person name="Achstetter T."/>
            <person name="Glockner F.O."/>
            <person name="Harder J."/>
        </authorList>
    </citation>
    <scope>NUCLEOTIDE SEQUENCE [LARGE SCALE GENOMIC DNA]</scope>
    <source>
        <strain evidence="1 2">SM41</strain>
    </source>
</reference>
<evidence type="ECO:0000313" key="2">
    <source>
        <dbReference type="Proteomes" id="UP000011885"/>
    </source>
</evidence>
<organism evidence="1 2">
    <name type="scientific">Rhodopirellula sallentina SM41</name>
    <dbReference type="NCBI Taxonomy" id="1263870"/>
    <lineage>
        <taxon>Bacteria</taxon>
        <taxon>Pseudomonadati</taxon>
        <taxon>Planctomycetota</taxon>
        <taxon>Planctomycetia</taxon>
        <taxon>Pirellulales</taxon>
        <taxon>Pirellulaceae</taxon>
        <taxon>Rhodopirellula</taxon>
    </lineage>
</organism>
<sequence length="52" mass="5871">MRTYTPKAFLREASVLTTQDRASGQVKADTSNDEFLSEDISGDWCRLEQSDT</sequence>
<evidence type="ECO:0000313" key="1">
    <source>
        <dbReference type="EMBL" id="EMI53391.1"/>
    </source>
</evidence>
<dbReference type="EMBL" id="ANOH01000359">
    <property type="protein sequence ID" value="EMI53391.1"/>
    <property type="molecule type" value="Genomic_DNA"/>
</dbReference>
<dbReference type="PATRIC" id="fig|1263870.3.peg.5474"/>
<gene>
    <name evidence="1" type="ORF">RSSM_05174</name>
</gene>
<proteinExistence type="predicted"/>
<name>M5U6A4_9BACT</name>
<comment type="caution">
    <text evidence="1">The sequence shown here is derived from an EMBL/GenBank/DDBJ whole genome shotgun (WGS) entry which is preliminary data.</text>
</comment>
<protein>
    <submittedName>
        <fullName evidence="1">Uncharacterized protein</fullName>
    </submittedName>
</protein>
<keyword evidence="2" id="KW-1185">Reference proteome</keyword>
<dbReference type="Proteomes" id="UP000011885">
    <property type="component" value="Unassembled WGS sequence"/>
</dbReference>